<protein>
    <submittedName>
        <fullName evidence="1">Uncharacterized protein</fullName>
    </submittedName>
</protein>
<keyword evidence="2" id="KW-1185">Reference proteome</keyword>
<evidence type="ECO:0000313" key="1">
    <source>
        <dbReference type="EMBL" id="KAJ9488018.1"/>
    </source>
</evidence>
<accession>A0AAI9TJ02</accession>
<comment type="caution">
    <text evidence="1">The sequence shown here is derived from an EMBL/GenBank/DDBJ whole genome shotgun (WGS) entry which is preliminary data.</text>
</comment>
<gene>
    <name evidence="1" type="ORF">VN97_g5310</name>
</gene>
<evidence type="ECO:0000313" key="2">
    <source>
        <dbReference type="Proteomes" id="UP001227192"/>
    </source>
</evidence>
<dbReference type="AlphaFoldDB" id="A0AAI9TJ02"/>
<reference evidence="1" key="2">
    <citation type="journal article" date="2016" name="Fungal Biol.">
        <title>Ochratoxin A production by Penicillium thymicola.</title>
        <authorList>
            <person name="Nguyen H.D.T."/>
            <person name="McMullin D.R."/>
            <person name="Ponomareva E."/>
            <person name="Riley R."/>
            <person name="Pomraning K.R."/>
            <person name="Baker S.E."/>
            <person name="Seifert K.A."/>
        </authorList>
    </citation>
    <scope>NUCLEOTIDE SEQUENCE</scope>
    <source>
        <strain evidence="1">DAOM 180753</strain>
    </source>
</reference>
<dbReference type="Proteomes" id="UP001227192">
    <property type="component" value="Unassembled WGS sequence"/>
</dbReference>
<dbReference type="EMBL" id="LACB01000134">
    <property type="protein sequence ID" value="KAJ9488018.1"/>
    <property type="molecule type" value="Genomic_DNA"/>
</dbReference>
<reference evidence="1" key="1">
    <citation type="submission" date="2015-06" db="EMBL/GenBank/DDBJ databases">
        <authorList>
            <person name="Nguyen H."/>
        </authorList>
    </citation>
    <scope>NUCLEOTIDE SEQUENCE</scope>
    <source>
        <strain evidence="1">DAOM 180753</strain>
    </source>
</reference>
<sequence>MLIRSYLVNCDALDDDPVEPLPSWQGFYRDVLAFHCGLGQEVDVVRLKCRADDDRCLIDKLGSNWLLPFADKIPLQHGDVIALSRYNHEGQHSSYSSILQLFANRYAQSLYLFCYTNAAQHVYFTTTLAGRPTGTVRYTPAISPCTTCPRLFHFRGLEGEFDGGPHTQAV</sequence>
<name>A0AAI9TJ02_PENTH</name>
<proteinExistence type="predicted"/>
<organism evidence="1 2">
    <name type="scientific">Penicillium thymicola</name>
    <dbReference type="NCBI Taxonomy" id="293382"/>
    <lineage>
        <taxon>Eukaryota</taxon>
        <taxon>Fungi</taxon>
        <taxon>Dikarya</taxon>
        <taxon>Ascomycota</taxon>
        <taxon>Pezizomycotina</taxon>
        <taxon>Eurotiomycetes</taxon>
        <taxon>Eurotiomycetidae</taxon>
        <taxon>Eurotiales</taxon>
        <taxon>Aspergillaceae</taxon>
        <taxon>Penicillium</taxon>
    </lineage>
</organism>